<keyword evidence="6 8" id="KW-0472">Membrane</keyword>
<dbReference type="PROSITE" id="PS52016">
    <property type="entry name" value="TONB_DEPENDENT_REC_3"/>
    <property type="match status" value="1"/>
</dbReference>
<evidence type="ECO:0000256" key="3">
    <source>
        <dbReference type="ARBA" id="ARBA00022452"/>
    </source>
</evidence>
<dbReference type="InterPro" id="IPR000531">
    <property type="entry name" value="Beta-barrel_TonB"/>
</dbReference>
<proteinExistence type="inferred from homology"/>
<dbReference type="InterPro" id="IPR037066">
    <property type="entry name" value="Plug_dom_sf"/>
</dbReference>
<keyword evidence="7 8" id="KW-0998">Cell outer membrane</keyword>
<dbReference type="Pfam" id="PF00593">
    <property type="entry name" value="TonB_dep_Rec_b-barrel"/>
    <property type="match status" value="1"/>
</dbReference>
<keyword evidence="2 8" id="KW-0813">Transport</keyword>
<dbReference type="Proteomes" id="UP001367771">
    <property type="component" value="Unassembled WGS sequence"/>
</dbReference>
<comment type="subcellular location">
    <subcellularLocation>
        <location evidence="1 8">Cell outer membrane</location>
        <topology evidence="1 8">Multi-pass membrane protein</topology>
    </subcellularLocation>
</comment>
<dbReference type="InterPro" id="IPR036942">
    <property type="entry name" value="Beta-barrel_TonB_sf"/>
</dbReference>
<dbReference type="SUPFAM" id="SSF56935">
    <property type="entry name" value="Porins"/>
    <property type="match status" value="1"/>
</dbReference>
<accession>A0ABU8GXH8</accession>
<reference evidence="13 14" key="1">
    <citation type="journal article" date="2013" name="Int. J. Syst. Evol. Microbiol.">
        <title>Sphingomonas kyungheensis sp. nov., a bacterium with ginsenoside-converting activity isolated from soil of a ginseng field.</title>
        <authorList>
            <person name="Son H.M."/>
            <person name="Yang J.E."/>
            <person name="Park Y."/>
            <person name="Han C.K."/>
            <person name="Kim S.G."/>
            <person name="Kook M."/>
            <person name="Yi T.H."/>
        </authorList>
    </citation>
    <scope>NUCLEOTIDE SEQUENCE [LARGE SCALE GENOMIC DNA]</scope>
    <source>
        <strain evidence="13 14">LMG 26582</strain>
    </source>
</reference>
<dbReference type="Gene3D" id="2.40.170.20">
    <property type="entry name" value="TonB-dependent receptor, beta-barrel domain"/>
    <property type="match status" value="1"/>
</dbReference>
<dbReference type="InterPro" id="IPR012910">
    <property type="entry name" value="Plug_dom"/>
</dbReference>
<evidence type="ECO:0000256" key="5">
    <source>
        <dbReference type="ARBA" id="ARBA00023077"/>
    </source>
</evidence>
<evidence type="ECO:0000256" key="9">
    <source>
        <dbReference type="RuleBase" id="RU003357"/>
    </source>
</evidence>
<feature type="domain" description="TonB-dependent receptor plug" evidence="12">
    <location>
        <begin position="71"/>
        <end position="174"/>
    </location>
</feature>
<evidence type="ECO:0000256" key="4">
    <source>
        <dbReference type="ARBA" id="ARBA00022692"/>
    </source>
</evidence>
<dbReference type="EMBL" id="JBBBDM010000001">
    <property type="protein sequence ID" value="MEI5685596.1"/>
    <property type="molecule type" value="Genomic_DNA"/>
</dbReference>
<dbReference type="PANTHER" id="PTHR47234">
    <property type="match status" value="1"/>
</dbReference>
<evidence type="ECO:0000259" key="11">
    <source>
        <dbReference type="Pfam" id="PF00593"/>
    </source>
</evidence>
<gene>
    <name evidence="13" type="ORF">V8201_00740</name>
</gene>
<feature type="chain" id="PRO_5046906470" evidence="10">
    <location>
        <begin position="26"/>
        <end position="990"/>
    </location>
</feature>
<evidence type="ECO:0000313" key="14">
    <source>
        <dbReference type="Proteomes" id="UP001367771"/>
    </source>
</evidence>
<evidence type="ECO:0000256" key="2">
    <source>
        <dbReference type="ARBA" id="ARBA00022448"/>
    </source>
</evidence>
<evidence type="ECO:0000256" key="1">
    <source>
        <dbReference type="ARBA" id="ARBA00004571"/>
    </source>
</evidence>
<evidence type="ECO:0000256" key="10">
    <source>
        <dbReference type="SAM" id="SignalP"/>
    </source>
</evidence>
<dbReference type="Pfam" id="PF07715">
    <property type="entry name" value="Plug"/>
    <property type="match status" value="1"/>
</dbReference>
<name>A0ABU8GXH8_9SPHN</name>
<keyword evidence="4 8" id="KW-0812">Transmembrane</keyword>
<evidence type="ECO:0000256" key="8">
    <source>
        <dbReference type="PROSITE-ProRule" id="PRU01360"/>
    </source>
</evidence>
<feature type="domain" description="TonB-dependent receptor-like beta-barrel" evidence="11">
    <location>
        <begin position="432"/>
        <end position="949"/>
    </location>
</feature>
<dbReference type="InterPro" id="IPR039426">
    <property type="entry name" value="TonB-dep_rcpt-like"/>
</dbReference>
<keyword evidence="10" id="KW-0732">Signal</keyword>
<evidence type="ECO:0000313" key="13">
    <source>
        <dbReference type="EMBL" id="MEI5685596.1"/>
    </source>
</evidence>
<keyword evidence="3 8" id="KW-1134">Transmembrane beta strand</keyword>
<evidence type="ECO:0000256" key="7">
    <source>
        <dbReference type="ARBA" id="ARBA00023237"/>
    </source>
</evidence>
<dbReference type="Gene3D" id="2.170.130.10">
    <property type="entry name" value="TonB-dependent receptor, plug domain"/>
    <property type="match status" value="1"/>
</dbReference>
<comment type="caution">
    <text evidence="13">The sequence shown here is derived from an EMBL/GenBank/DDBJ whole genome shotgun (WGS) entry which is preliminary data.</text>
</comment>
<keyword evidence="13" id="KW-0675">Receptor</keyword>
<keyword evidence="14" id="KW-1185">Reference proteome</keyword>
<sequence>MTKLPTASRVSAGLAALACALVSHAASAQIAPVPQADTGAATLTDKPDAEASEEVVVTGTRIRRPDLISNSPLTTVNAQELALQGATNVENVLNRLPQFTADANENVSNGSDGTANVNLRNLGASRVLTLINGQRMLPTQAIDINFVPSAVVERIDVATGGASAVYGSDALSGVVNFILRDKLDGVRLDVQSSVADHTNDNSFLRSIIGARGYSNAPEHVRDGGKQDVNAAVGKTFLDGRLNITAYAGYRHTDPVLQSTRDVSACALNSASTTFTCGGSSNTPYGTFTPLAGPAAGQKLTNSIDGSRTWVPYVSSVYAYNYAPLNYIQRADDRYNAGAFLHLKIAPAAEIYGSFMYMKDKSFSQVAPSALYFGQTYTVTCNNPLLSASQAQTLCGTAAGTAATQNTLIGYRLSGTGALPRRDSLQHEDFRSMVGVRGDLGSGFHYDASVLRSVAHYDETYLNDVSVAKAQRALLAVPDGKGGAVCQSVLDGTDTACVPVNVFQANAITSAAANYLYAPKSTQGRYALSVISGSVTGDLGEFGITSPFAHDGVGIVLGGEHRRETLLFTGDELALAAGTQNSDGIIAVNEGFGEIELPLVQDKPFIRGLTLNGGFRYSSYKNRQDSTGFRSSYNAFTYKGELSWQVVEPLRLRASYNRAIRAPNITELFSNLSLGNANATDPCAGAAPTASLAACQLTGVTAAQYNNRLVIECPADQCTGQFGGNRNLKPEKADTYTAGAVFAPNGGRTLSVSLDYYHIKVKDYIGSIDLNTTIGQCFSTGNPFYCGLFHRDPLTGSIFGTGYVVSTTLNTGYLQTSGLDVTGTVVIRLGKFGKIATDFVGTYLLQQITQPLPGGGTYDCKGLFGYSCGQPNPTWRHNLRVTWSPDDTVSLSANWRYLDATRLSSTSSNSFLTGDADPIDARIPAYSYFDLTAAVAINDNLSLRLGANNLLDKSPPALASGVLNLFGNGNTYPGVYDVLGRRIFAGATIRF</sequence>
<evidence type="ECO:0000259" key="12">
    <source>
        <dbReference type="Pfam" id="PF07715"/>
    </source>
</evidence>
<organism evidence="13 14">
    <name type="scientific">Sphingomonas kyungheensis</name>
    <dbReference type="NCBI Taxonomy" id="1069987"/>
    <lineage>
        <taxon>Bacteria</taxon>
        <taxon>Pseudomonadati</taxon>
        <taxon>Pseudomonadota</taxon>
        <taxon>Alphaproteobacteria</taxon>
        <taxon>Sphingomonadales</taxon>
        <taxon>Sphingomonadaceae</taxon>
        <taxon>Sphingomonas</taxon>
    </lineage>
</organism>
<evidence type="ECO:0000256" key="6">
    <source>
        <dbReference type="ARBA" id="ARBA00023136"/>
    </source>
</evidence>
<dbReference type="RefSeq" id="WP_336544238.1">
    <property type="nucleotide sequence ID" value="NZ_JBBBDM010000001.1"/>
</dbReference>
<dbReference type="PANTHER" id="PTHR47234:SF2">
    <property type="entry name" value="TONB-DEPENDENT RECEPTOR"/>
    <property type="match status" value="1"/>
</dbReference>
<protein>
    <submittedName>
        <fullName evidence="13">TonB-dependent receptor</fullName>
    </submittedName>
</protein>
<feature type="signal peptide" evidence="10">
    <location>
        <begin position="1"/>
        <end position="25"/>
    </location>
</feature>
<comment type="similarity">
    <text evidence="8 9">Belongs to the TonB-dependent receptor family.</text>
</comment>
<keyword evidence="5 9" id="KW-0798">TonB box</keyword>